<evidence type="ECO:0000313" key="7">
    <source>
        <dbReference type="EMBL" id="RBP40729.1"/>
    </source>
</evidence>
<dbReference type="OrthoDB" id="8967132at2"/>
<dbReference type="InterPro" id="IPR014491">
    <property type="entry name" value="Curli_production_prot_CsgC"/>
</dbReference>
<dbReference type="Gene3D" id="2.60.40.2420">
    <property type="match status" value="1"/>
</dbReference>
<keyword evidence="8" id="KW-1185">Reference proteome</keyword>
<dbReference type="RefSeq" id="WP_113932510.1">
    <property type="nucleotide sequence ID" value="NZ_JACCEU010000004.1"/>
</dbReference>
<evidence type="ECO:0000313" key="8">
    <source>
        <dbReference type="Proteomes" id="UP000253628"/>
    </source>
</evidence>
<dbReference type="InterPro" id="IPR047726">
    <property type="entry name" value="CsgH_dom"/>
</dbReference>
<reference evidence="7 8" key="1">
    <citation type="submission" date="2018-06" db="EMBL/GenBank/DDBJ databases">
        <title>Genomic Encyclopedia of Type Strains, Phase IV (KMG-IV): sequencing the most valuable type-strain genomes for metagenomic binning, comparative biology and taxonomic classification.</title>
        <authorList>
            <person name="Goeker M."/>
        </authorList>
    </citation>
    <scope>NUCLEOTIDE SEQUENCE [LARGE SCALE GENOMIC DNA]</scope>
    <source>
        <strain evidence="7 8">DSM 25520</strain>
    </source>
</reference>
<dbReference type="Pfam" id="PF10610">
    <property type="entry name" value="Tafi-CsgC"/>
    <property type="match status" value="1"/>
</dbReference>
<dbReference type="Proteomes" id="UP000253628">
    <property type="component" value="Unassembled WGS sequence"/>
</dbReference>
<evidence type="ECO:0000256" key="5">
    <source>
        <dbReference type="ARBA" id="ARBA00022764"/>
    </source>
</evidence>
<accession>A0A366HFS6</accession>
<comment type="caution">
    <text evidence="7">The sequence shown here is derived from an EMBL/GenBank/DDBJ whole genome shotgun (WGS) entry which is preliminary data.</text>
</comment>
<evidence type="ECO:0000256" key="2">
    <source>
        <dbReference type="ARBA" id="ARBA00006329"/>
    </source>
</evidence>
<evidence type="ECO:0000256" key="6">
    <source>
        <dbReference type="ARBA" id="ARBA00023186"/>
    </source>
</evidence>
<keyword evidence="4" id="KW-0732">Signal</keyword>
<dbReference type="InterPro" id="IPR053722">
    <property type="entry name" value="Curli_assembly_CsgC/AgfC"/>
</dbReference>
<comment type="subcellular location">
    <subcellularLocation>
        <location evidence="1">Periplasm</location>
    </subcellularLocation>
</comment>
<comment type="similarity">
    <text evidence="2">Belongs to the CsgC/AgfC family.</text>
</comment>
<keyword evidence="6" id="KW-0143">Chaperone</keyword>
<evidence type="ECO:0000256" key="3">
    <source>
        <dbReference type="ARBA" id="ARBA00017442"/>
    </source>
</evidence>
<sequence length="105" mass="11601">MMAADLNLQVWLETGSNTHPNVIIPYVQTPESRTLQYSLHTVKSGKQGRTEMRQAGTVTAQANVATPLVRMSITRQSQDSCHIEIVISDGQVLKKTYSFECPVPA</sequence>
<gene>
    <name evidence="7" type="ORF">DFR37_10368</name>
</gene>
<evidence type="ECO:0000256" key="4">
    <source>
        <dbReference type="ARBA" id="ARBA00022729"/>
    </source>
</evidence>
<dbReference type="AlphaFoldDB" id="A0A366HFS6"/>
<organism evidence="7 8">
    <name type="scientific">Eoetvoesiella caeni</name>
    <dbReference type="NCBI Taxonomy" id="645616"/>
    <lineage>
        <taxon>Bacteria</taxon>
        <taxon>Pseudomonadati</taxon>
        <taxon>Pseudomonadota</taxon>
        <taxon>Betaproteobacteria</taxon>
        <taxon>Burkholderiales</taxon>
        <taxon>Alcaligenaceae</taxon>
        <taxon>Eoetvoesiella</taxon>
    </lineage>
</organism>
<dbReference type="EMBL" id="QNRQ01000003">
    <property type="protein sequence ID" value="RBP40729.1"/>
    <property type="molecule type" value="Genomic_DNA"/>
</dbReference>
<keyword evidence="5" id="KW-0574">Periplasm</keyword>
<dbReference type="NCBIfam" id="NF041112">
    <property type="entry name" value="chap_CsgH_alph"/>
    <property type="match status" value="1"/>
</dbReference>
<proteinExistence type="inferred from homology"/>
<protein>
    <recommendedName>
        <fullName evidence="3">Curli assembly protein CsgC</fullName>
    </recommendedName>
</protein>
<name>A0A366HFS6_9BURK</name>
<dbReference type="GO" id="GO:0042597">
    <property type="term" value="C:periplasmic space"/>
    <property type="evidence" value="ECO:0007669"/>
    <property type="project" value="UniProtKB-SubCell"/>
</dbReference>
<evidence type="ECO:0000256" key="1">
    <source>
        <dbReference type="ARBA" id="ARBA00004418"/>
    </source>
</evidence>